<feature type="domain" description="SCP2" evidence="1">
    <location>
        <begin position="53"/>
        <end position="129"/>
    </location>
</feature>
<dbReference type="InterPro" id="IPR003033">
    <property type="entry name" value="SCP2_sterol-bd_dom"/>
</dbReference>
<organism evidence="2 3">
    <name type="scientific">Undibacterium cyanobacteriorum</name>
    <dbReference type="NCBI Taxonomy" id="3073561"/>
    <lineage>
        <taxon>Bacteria</taxon>
        <taxon>Pseudomonadati</taxon>
        <taxon>Pseudomonadota</taxon>
        <taxon>Betaproteobacteria</taxon>
        <taxon>Burkholderiales</taxon>
        <taxon>Oxalobacteraceae</taxon>
        <taxon>Undibacterium</taxon>
    </lineage>
</organism>
<dbReference type="EMBL" id="CP133720">
    <property type="protein sequence ID" value="WMW82094.1"/>
    <property type="molecule type" value="Genomic_DNA"/>
</dbReference>
<dbReference type="SUPFAM" id="SSF55718">
    <property type="entry name" value="SCP-like"/>
    <property type="match status" value="1"/>
</dbReference>
<protein>
    <submittedName>
        <fullName evidence="2">SCP2 sterol-binding domain-containing protein</fullName>
    </submittedName>
</protein>
<reference evidence="2" key="1">
    <citation type="submission" date="2023-09" db="EMBL/GenBank/DDBJ databases">
        <title>Undibacterium sp. 20NA77.5 isolated from freshwater.</title>
        <authorList>
            <person name="Le V."/>
            <person name="Ko S.-R."/>
            <person name="Ahn C.-Y."/>
            <person name="Oh H.-M."/>
        </authorList>
    </citation>
    <scope>NUCLEOTIDE SEQUENCE</scope>
    <source>
        <strain evidence="2">20NA77.5</strain>
    </source>
</reference>
<proteinExistence type="predicted"/>
<dbReference type="Proteomes" id="UP001181355">
    <property type="component" value="Chromosome"/>
</dbReference>
<evidence type="ECO:0000313" key="2">
    <source>
        <dbReference type="EMBL" id="WMW82094.1"/>
    </source>
</evidence>
<evidence type="ECO:0000313" key="3">
    <source>
        <dbReference type="Proteomes" id="UP001181355"/>
    </source>
</evidence>
<dbReference type="Gene3D" id="3.30.1050.10">
    <property type="entry name" value="SCP2 sterol-binding domain"/>
    <property type="match status" value="1"/>
</dbReference>
<dbReference type="RefSeq" id="WP_309483571.1">
    <property type="nucleotide sequence ID" value="NZ_CP133720.1"/>
</dbReference>
<evidence type="ECO:0000259" key="1">
    <source>
        <dbReference type="Pfam" id="PF02036"/>
    </source>
</evidence>
<accession>A0ABY9RLL8</accession>
<dbReference type="InterPro" id="IPR036527">
    <property type="entry name" value="SCP2_sterol-bd_dom_sf"/>
</dbReference>
<sequence length="148" mass="16622">MNPSTSAKLGDFLFPSFFADIGQKFPRRLSHTPFLIALDIARKKGFLEAPEVLYGKQFALHITDLGLDLHFACDQGHFKQSSAASADLHLYASAMSFLKLASGAEDADSLFFRRQLRMEGDTELGIAVKYWIDANERPLWLQKIAEKI</sequence>
<gene>
    <name evidence="2" type="ORF">RF679_07360</name>
</gene>
<name>A0ABY9RLL8_9BURK</name>
<dbReference type="Pfam" id="PF02036">
    <property type="entry name" value="SCP2"/>
    <property type="match status" value="1"/>
</dbReference>
<keyword evidence="3" id="KW-1185">Reference proteome</keyword>